<accession>A0ABV8SV83</accession>
<evidence type="ECO:0000313" key="3">
    <source>
        <dbReference type="Proteomes" id="UP001595904"/>
    </source>
</evidence>
<name>A0ABV8SV83_9GAMM</name>
<dbReference type="SUPFAM" id="SSF52949">
    <property type="entry name" value="Macro domain-like"/>
    <property type="match status" value="1"/>
</dbReference>
<dbReference type="PROSITE" id="PS51154">
    <property type="entry name" value="MACRO"/>
    <property type="match status" value="1"/>
</dbReference>
<reference evidence="3" key="1">
    <citation type="journal article" date="2019" name="Int. J. Syst. Evol. Microbiol.">
        <title>The Global Catalogue of Microorganisms (GCM) 10K type strain sequencing project: providing services to taxonomists for standard genome sequencing and annotation.</title>
        <authorList>
            <consortium name="The Broad Institute Genomics Platform"/>
            <consortium name="The Broad Institute Genome Sequencing Center for Infectious Disease"/>
            <person name="Wu L."/>
            <person name="Ma J."/>
        </authorList>
    </citation>
    <scope>NUCLEOTIDE SEQUENCE [LARGE SCALE GENOMIC DNA]</scope>
    <source>
        <strain evidence="3">CGMCC 1.10759</strain>
    </source>
</reference>
<sequence>MDIHLCALDPTMAQAWARQFGSQPGVAIHVGNILRRKADAILSPANSFGFMDGGIDLAYSEFFGWDLQDRLQETLRREHAGELPVGNAVVIPTQHADIPYLVSAPTMRIPQDIAHTVNVYLAFRAALRAAQASSHIRSLLSPALGTGVGGMSLERAAKQMYAAYADVILEETQCRASARGILRHHAELLA</sequence>
<dbReference type="Proteomes" id="UP001595904">
    <property type="component" value="Unassembled WGS sequence"/>
</dbReference>
<dbReference type="RefSeq" id="WP_380598077.1">
    <property type="nucleotide sequence ID" value="NZ_JBHSDU010000003.1"/>
</dbReference>
<comment type="caution">
    <text evidence="2">The sequence shown here is derived from an EMBL/GenBank/DDBJ whole genome shotgun (WGS) entry which is preliminary data.</text>
</comment>
<dbReference type="Gene3D" id="3.40.220.10">
    <property type="entry name" value="Leucine Aminopeptidase, subunit E, domain 1"/>
    <property type="match status" value="1"/>
</dbReference>
<dbReference type="Pfam" id="PF01661">
    <property type="entry name" value="Macro"/>
    <property type="match status" value="1"/>
</dbReference>
<dbReference type="InterPro" id="IPR043472">
    <property type="entry name" value="Macro_dom-like"/>
</dbReference>
<protein>
    <submittedName>
        <fullName evidence="2">Macro domain-containing protein</fullName>
    </submittedName>
</protein>
<keyword evidence="3" id="KW-1185">Reference proteome</keyword>
<dbReference type="InterPro" id="IPR002589">
    <property type="entry name" value="Macro_dom"/>
</dbReference>
<dbReference type="SMART" id="SM00506">
    <property type="entry name" value="A1pp"/>
    <property type="match status" value="1"/>
</dbReference>
<proteinExistence type="predicted"/>
<dbReference type="EMBL" id="JBHSDU010000003">
    <property type="protein sequence ID" value="MFC4310523.1"/>
    <property type="molecule type" value="Genomic_DNA"/>
</dbReference>
<organism evidence="2 3">
    <name type="scientific">Steroidobacter flavus</name>
    <dbReference type="NCBI Taxonomy" id="1842136"/>
    <lineage>
        <taxon>Bacteria</taxon>
        <taxon>Pseudomonadati</taxon>
        <taxon>Pseudomonadota</taxon>
        <taxon>Gammaproteobacteria</taxon>
        <taxon>Steroidobacterales</taxon>
        <taxon>Steroidobacteraceae</taxon>
        <taxon>Steroidobacter</taxon>
    </lineage>
</organism>
<evidence type="ECO:0000313" key="2">
    <source>
        <dbReference type="EMBL" id="MFC4310523.1"/>
    </source>
</evidence>
<evidence type="ECO:0000259" key="1">
    <source>
        <dbReference type="PROSITE" id="PS51154"/>
    </source>
</evidence>
<gene>
    <name evidence="2" type="ORF">ACFPN2_15640</name>
</gene>
<feature type="domain" description="Macro" evidence="1">
    <location>
        <begin position="13"/>
        <end position="190"/>
    </location>
</feature>